<organism evidence="3 4">
    <name type="scientific">Acinetobacter halotolerans</name>
    <dbReference type="NCBI Taxonomy" id="1752076"/>
    <lineage>
        <taxon>Bacteria</taxon>
        <taxon>Pseudomonadati</taxon>
        <taxon>Pseudomonadota</taxon>
        <taxon>Gammaproteobacteria</taxon>
        <taxon>Moraxellales</taxon>
        <taxon>Moraxellaceae</taxon>
        <taxon>Acinetobacter</taxon>
    </lineage>
</organism>
<evidence type="ECO:0000313" key="4">
    <source>
        <dbReference type="Proteomes" id="UP000292110"/>
    </source>
</evidence>
<dbReference type="CDD" id="cd07814">
    <property type="entry name" value="SRPBCC_CalC_Aha1-like"/>
    <property type="match status" value="1"/>
</dbReference>
<comment type="caution">
    <text evidence="3">The sequence shown here is derived from an EMBL/GenBank/DDBJ whole genome shotgun (WGS) entry which is preliminary data.</text>
</comment>
<evidence type="ECO:0000313" key="3">
    <source>
        <dbReference type="EMBL" id="RZF55824.1"/>
    </source>
</evidence>
<comment type="similarity">
    <text evidence="1">Belongs to the AHA1 family.</text>
</comment>
<dbReference type="Pfam" id="PF08327">
    <property type="entry name" value="AHSA1"/>
    <property type="match status" value="1"/>
</dbReference>
<feature type="domain" description="Activator of Hsp90 ATPase homologue 1/2-like C-terminal" evidence="2">
    <location>
        <begin position="11"/>
        <end position="135"/>
    </location>
</feature>
<dbReference type="InterPro" id="IPR023393">
    <property type="entry name" value="START-like_dom_sf"/>
</dbReference>
<gene>
    <name evidence="3" type="ORF">EXE30_03175</name>
</gene>
<evidence type="ECO:0000259" key="2">
    <source>
        <dbReference type="Pfam" id="PF08327"/>
    </source>
</evidence>
<protein>
    <submittedName>
        <fullName evidence="3">SRPBCC domain-containing protein</fullName>
    </submittedName>
</protein>
<dbReference type="Gene3D" id="3.30.530.20">
    <property type="match status" value="1"/>
</dbReference>
<accession>A0A4Q6XD28</accession>
<dbReference type="SUPFAM" id="SSF55961">
    <property type="entry name" value="Bet v1-like"/>
    <property type="match status" value="1"/>
</dbReference>
<sequence length="145" mass="16636">METLTYTIKINAPKQKVWDVLWTTETYQTWTKFFSCSSTMQTDWKVGGKTYFLDGDRNGMVSTIEHLDESNTVVFKHLGIIMDGKEDLESNDANSWAGALEKYLLTDVEEGTQLHVEVDIQPEYTEMMNKGFDQGLAMVKYLAEK</sequence>
<dbReference type="EMBL" id="SGIM01000002">
    <property type="protein sequence ID" value="RZF55824.1"/>
    <property type="molecule type" value="Genomic_DNA"/>
</dbReference>
<name>A0A4Q6XD28_9GAMM</name>
<dbReference type="InterPro" id="IPR013538">
    <property type="entry name" value="ASHA1/2-like_C"/>
</dbReference>
<keyword evidence="4" id="KW-1185">Reference proteome</keyword>
<evidence type="ECO:0000256" key="1">
    <source>
        <dbReference type="ARBA" id="ARBA00006817"/>
    </source>
</evidence>
<proteinExistence type="inferred from homology"/>
<dbReference type="AlphaFoldDB" id="A0A4Q6XD28"/>
<dbReference type="Proteomes" id="UP000292110">
    <property type="component" value="Unassembled WGS sequence"/>
</dbReference>
<dbReference type="RefSeq" id="WP_130161164.1">
    <property type="nucleotide sequence ID" value="NZ_SGIM01000002.1"/>
</dbReference>
<reference evidence="3 4" key="1">
    <citation type="submission" date="2019-02" db="EMBL/GenBank/DDBJ databases">
        <title>The draft genome of Acinetobacter halotolerans strain JCM 31009.</title>
        <authorList>
            <person name="Qin J."/>
            <person name="Feng Y."/>
            <person name="Nemec A."/>
            <person name="Zong Z."/>
        </authorList>
    </citation>
    <scope>NUCLEOTIDE SEQUENCE [LARGE SCALE GENOMIC DNA]</scope>
    <source>
        <strain evidence="3 4">JCM 31009</strain>
    </source>
</reference>